<reference evidence="1 2" key="2">
    <citation type="submission" date="2013-04" db="EMBL/GenBank/DDBJ databases">
        <title>Comparative genomics of 12 strains of Erwinia amylovora identifies a pan-genome with a large conserved core and provides insights into host specificity.</title>
        <authorList>
            <person name="Mann R.A."/>
            <person name="Smits T.H.M."/>
            <person name="Buehlmann A."/>
            <person name="Blom J."/>
            <person name="Goesmann A."/>
            <person name="Frey J.E."/>
            <person name="Plummer K.M."/>
            <person name="Beer S.V."/>
            <person name="Luck J."/>
            <person name="Duffy B."/>
            <person name="Rodoni B."/>
        </authorList>
    </citation>
    <scope>NUCLEOTIDE SEQUENCE [LARGE SCALE GENOMIC DNA]</scope>
    <source>
        <strain evidence="2">CFBP 1232</strain>
    </source>
</reference>
<dbReference type="AlphaFoldDB" id="A0A831A135"/>
<evidence type="ECO:0000313" key="2">
    <source>
        <dbReference type="Proteomes" id="UP000013111"/>
    </source>
</evidence>
<comment type="caution">
    <text evidence="1">The sequence shown here is derived from an EMBL/GenBank/DDBJ whole genome shotgun (WGS) entry which is preliminary data.</text>
</comment>
<proteinExistence type="predicted"/>
<protein>
    <submittedName>
        <fullName evidence="1">Uncharacterized protein</fullName>
    </submittedName>
</protein>
<accession>A0A831A135</accession>
<organism evidence="1 2">
    <name type="scientific">Erwinia amylovora NBRC 12687 = CFBP 1232</name>
    <dbReference type="NCBI Taxonomy" id="1219359"/>
    <lineage>
        <taxon>Bacteria</taxon>
        <taxon>Pseudomonadati</taxon>
        <taxon>Pseudomonadota</taxon>
        <taxon>Gammaproteobacteria</taxon>
        <taxon>Enterobacterales</taxon>
        <taxon>Erwiniaceae</taxon>
        <taxon>Erwinia</taxon>
    </lineage>
</organism>
<evidence type="ECO:0000313" key="1">
    <source>
        <dbReference type="EMBL" id="CCO93547.1"/>
    </source>
</evidence>
<sequence length="97" mass="10519">MYKSPEEKLSDNMMGEAVLALLRQDIAINNSSLMMTLQSMLAVETDSLKQVALKRAIEEVCLNQCATPATNALTMIGRADTFALFSDGSPVVGTKKH</sequence>
<dbReference type="GeneID" id="97605845"/>
<gene>
    <name evidence="1" type="ORF">BN437_1612</name>
</gene>
<dbReference type="EMBL" id="CAPB01000012">
    <property type="protein sequence ID" value="CCO93547.1"/>
    <property type="molecule type" value="Genomic_DNA"/>
</dbReference>
<dbReference type="Proteomes" id="UP000013111">
    <property type="component" value="Unassembled WGS sequence"/>
</dbReference>
<dbReference type="RefSeq" id="WP_004157264.1">
    <property type="nucleotide sequence ID" value="NZ_BAYW01000002.1"/>
</dbReference>
<reference evidence="1 2" key="1">
    <citation type="submission" date="2012-11" db="EMBL/GenBank/DDBJ databases">
        <authorList>
            <person name="Linke B."/>
        </authorList>
    </citation>
    <scope>NUCLEOTIDE SEQUENCE [LARGE SCALE GENOMIC DNA]</scope>
    <source>
        <strain evidence="2">CFBP 1232</strain>
    </source>
</reference>
<name>A0A831A135_ERWAM</name>